<gene>
    <name evidence="2" type="ORF">Pta02_77660</name>
</gene>
<evidence type="ECO:0000313" key="2">
    <source>
        <dbReference type="EMBL" id="GII05758.1"/>
    </source>
</evidence>
<dbReference type="EMBL" id="BOOK01000077">
    <property type="protein sequence ID" value="GII05758.1"/>
    <property type="molecule type" value="Genomic_DNA"/>
</dbReference>
<dbReference type="AlphaFoldDB" id="A0A8J3T4V4"/>
<keyword evidence="3" id="KW-1185">Reference proteome</keyword>
<keyword evidence="1" id="KW-1133">Transmembrane helix</keyword>
<reference evidence="2" key="1">
    <citation type="submission" date="2021-01" db="EMBL/GenBank/DDBJ databases">
        <title>Whole genome shotgun sequence of Planobispora takensis NBRC 109077.</title>
        <authorList>
            <person name="Komaki H."/>
            <person name="Tamura T."/>
        </authorList>
    </citation>
    <scope>NUCLEOTIDE SEQUENCE</scope>
    <source>
        <strain evidence="2">NBRC 109077</strain>
    </source>
</reference>
<organism evidence="2 3">
    <name type="scientific">Planobispora takensis</name>
    <dbReference type="NCBI Taxonomy" id="1367882"/>
    <lineage>
        <taxon>Bacteria</taxon>
        <taxon>Bacillati</taxon>
        <taxon>Actinomycetota</taxon>
        <taxon>Actinomycetes</taxon>
        <taxon>Streptosporangiales</taxon>
        <taxon>Streptosporangiaceae</taxon>
        <taxon>Planobispora</taxon>
    </lineage>
</organism>
<keyword evidence="1" id="KW-0812">Transmembrane</keyword>
<comment type="caution">
    <text evidence="2">The sequence shown here is derived from an EMBL/GenBank/DDBJ whole genome shotgun (WGS) entry which is preliminary data.</text>
</comment>
<evidence type="ECO:0000313" key="3">
    <source>
        <dbReference type="Proteomes" id="UP000634476"/>
    </source>
</evidence>
<feature type="transmembrane region" description="Helical" evidence="1">
    <location>
        <begin position="31"/>
        <end position="51"/>
    </location>
</feature>
<sequence>MVPDRIVLALLAAAVAAAIGVGLMLATGASWPAALLTGLPWGAGAFLVCVVRRP</sequence>
<feature type="transmembrane region" description="Helical" evidence="1">
    <location>
        <begin position="7"/>
        <end position="25"/>
    </location>
</feature>
<accession>A0A8J3T4V4</accession>
<protein>
    <submittedName>
        <fullName evidence="2">Uncharacterized protein</fullName>
    </submittedName>
</protein>
<evidence type="ECO:0000256" key="1">
    <source>
        <dbReference type="SAM" id="Phobius"/>
    </source>
</evidence>
<dbReference type="Proteomes" id="UP000634476">
    <property type="component" value="Unassembled WGS sequence"/>
</dbReference>
<name>A0A8J3T4V4_9ACTN</name>
<keyword evidence="1" id="KW-0472">Membrane</keyword>
<proteinExistence type="predicted"/>